<organism evidence="1">
    <name type="scientific">viral metagenome</name>
    <dbReference type="NCBI Taxonomy" id="1070528"/>
    <lineage>
        <taxon>unclassified sequences</taxon>
        <taxon>metagenomes</taxon>
        <taxon>organismal metagenomes</taxon>
    </lineage>
</organism>
<gene>
    <name evidence="3" type="ORF">MM415A00279_0028</name>
    <name evidence="2" type="ORF">MM415B01091_0007</name>
    <name evidence="1" type="ORF">TM448A00597_0004</name>
</gene>
<dbReference type="EMBL" id="MT144029">
    <property type="protein sequence ID" value="QJA47019.1"/>
    <property type="molecule type" value="Genomic_DNA"/>
</dbReference>
<protein>
    <submittedName>
        <fullName evidence="1">Uncharacterized protein</fullName>
    </submittedName>
</protein>
<proteinExistence type="predicted"/>
<sequence length="132" mass="14757">MEKIVRRAVRFNEDPFSKWGVSVDGYVVDETGKPVEEVFEYVEGEIERSGMDLGGYDYFQVCFGLRGSLWPVSYRRIACFAVEGGSEGHYIHVNVIDNESKTETLLLGKTFLGLDHALALSNALTKILACNN</sequence>
<reference evidence="1" key="1">
    <citation type="submission" date="2020-03" db="EMBL/GenBank/DDBJ databases">
        <title>The deep terrestrial virosphere.</title>
        <authorList>
            <person name="Holmfeldt K."/>
            <person name="Nilsson E."/>
            <person name="Simone D."/>
            <person name="Lopez-Fernandez M."/>
            <person name="Wu X."/>
            <person name="de Brujin I."/>
            <person name="Lundin D."/>
            <person name="Andersson A."/>
            <person name="Bertilsson S."/>
            <person name="Dopson M."/>
        </authorList>
    </citation>
    <scope>NUCLEOTIDE SEQUENCE</scope>
    <source>
        <strain evidence="3">MM415A00279</strain>
        <strain evidence="2">MM415B01091</strain>
        <strain evidence="1">TM448A00597</strain>
    </source>
</reference>
<accession>A0A6H1ZHS9</accession>
<dbReference type="EMBL" id="MT141413">
    <property type="protein sequence ID" value="QJA60555.1"/>
    <property type="molecule type" value="Genomic_DNA"/>
</dbReference>
<evidence type="ECO:0000313" key="1">
    <source>
        <dbReference type="EMBL" id="QJA47019.1"/>
    </source>
</evidence>
<dbReference type="AlphaFoldDB" id="A0A6H1ZHS9"/>
<evidence type="ECO:0000313" key="2">
    <source>
        <dbReference type="EMBL" id="QJA60555.1"/>
    </source>
</evidence>
<dbReference type="EMBL" id="MT142511">
    <property type="protein sequence ID" value="QJA83470.1"/>
    <property type="molecule type" value="Genomic_DNA"/>
</dbReference>
<evidence type="ECO:0000313" key="3">
    <source>
        <dbReference type="EMBL" id="QJA83470.1"/>
    </source>
</evidence>
<name>A0A6H1ZHS9_9ZZZZ</name>